<feature type="compositionally biased region" description="Basic and acidic residues" evidence="6">
    <location>
        <begin position="258"/>
        <end position="270"/>
    </location>
</feature>
<feature type="compositionally biased region" description="Polar residues" evidence="6">
    <location>
        <begin position="478"/>
        <end position="508"/>
    </location>
</feature>
<name>A0ABR3T184_9PEZI</name>
<evidence type="ECO:0000313" key="9">
    <source>
        <dbReference type="Proteomes" id="UP001521116"/>
    </source>
</evidence>
<evidence type="ECO:0000256" key="3">
    <source>
        <dbReference type="ARBA" id="ARBA00022777"/>
    </source>
</evidence>
<feature type="compositionally biased region" description="Polar residues" evidence="6">
    <location>
        <begin position="415"/>
        <end position="425"/>
    </location>
</feature>
<feature type="compositionally biased region" description="Low complexity" evidence="6">
    <location>
        <begin position="274"/>
        <end position="290"/>
    </location>
</feature>
<feature type="domain" description="Protein kinase" evidence="7">
    <location>
        <begin position="783"/>
        <end position="1116"/>
    </location>
</feature>
<dbReference type="PANTHER" id="PTHR11042">
    <property type="entry name" value="EUKARYOTIC TRANSLATION INITIATION FACTOR 2-ALPHA KINASE EIF2-ALPHA KINASE -RELATED"/>
    <property type="match status" value="1"/>
</dbReference>
<keyword evidence="2" id="KW-0547">Nucleotide-binding</keyword>
<feature type="region of interest" description="Disordered" evidence="6">
    <location>
        <begin position="37"/>
        <end position="177"/>
    </location>
</feature>
<dbReference type="SMART" id="SM00220">
    <property type="entry name" value="S_TKc"/>
    <property type="match status" value="1"/>
</dbReference>
<feature type="compositionally biased region" description="Polar residues" evidence="6">
    <location>
        <begin position="134"/>
        <end position="143"/>
    </location>
</feature>
<dbReference type="InterPro" id="IPR050339">
    <property type="entry name" value="CC_SR_Kinase"/>
</dbReference>
<keyword evidence="3" id="KW-0418">Kinase</keyword>
<evidence type="ECO:0000313" key="8">
    <source>
        <dbReference type="EMBL" id="KAL1633320.1"/>
    </source>
</evidence>
<accession>A0ABR3T184</accession>
<evidence type="ECO:0000256" key="2">
    <source>
        <dbReference type="ARBA" id="ARBA00022741"/>
    </source>
</evidence>
<gene>
    <name evidence="8" type="primary">SWE1</name>
    <name evidence="8" type="ORF">SLS56_002953</name>
</gene>
<keyword evidence="4" id="KW-0067">ATP-binding</keyword>
<feature type="compositionally biased region" description="Polar residues" evidence="6">
    <location>
        <begin position="328"/>
        <end position="340"/>
    </location>
</feature>
<reference evidence="8 9" key="1">
    <citation type="submission" date="2024-02" db="EMBL/GenBank/DDBJ databases">
        <title>De novo assembly and annotation of 12 fungi associated with fruit tree decline syndrome in Ontario, Canada.</title>
        <authorList>
            <person name="Sulman M."/>
            <person name="Ellouze W."/>
            <person name="Ilyukhin E."/>
        </authorList>
    </citation>
    <scope>NUCLEOTIDE SEQUENCE [LARGE SCALE GENOMIC DNA]</scope>
    <source>
        <strain evidence="8 9">M1-105</strain>
    </source>
</reference>
<feature type="region of interest" description="Disordered" evidence="6">
    <location>
        <begin position="1043"/>
        <end position="1062"/>
    </location>
</feature>
<dbReference type="InterPro" id="IPR000719">
    <property type="entry name" value="Prot_kinase_dom"/>
</dbReference>
<sequence length="1150" mass="125571">MDFAYSSHREVGGTLHLHSPTHPHSYRVDGFPSIKQIRRSLSRSPSKASRFTLHSTSPSGSPQSPLSPLALTRAFSPNSKKDHHAPELFPFSPLQETPATTKKSKPSLRRLGPFRTSPRKRPTPRSPMRRALSDTLNQANKSPTSRRRSSVEEDNMDEDTEDVKSETETETTKASIARLEFNDGPIKFEFAKPKSEASDVVARCLQPAKSSPLKRSDGIMNLDQASLGSPVAKRRSLHGGPFGDMDNIFDHAPTPGLTDERGSGEPDREMTNYSFAPPSSSSSPLGPRRASPIRKASLRRSSKPRISLDSAIAMSPSPAESPFRKSTKYGSSHPFQQRSVSGPAFSHQPHPLSNALTPSSSCSSLSDDDDSPSHMPPPAPAPQRQAIAETSRPPISFSRSLPIGAARPTGRMHAQSDSSDPSSFATPDHFRMAKPLPAAFMSTGLISKKNRNVEAPAAGGVENYTMPDTPSKRVSFPPMTSSTPFQRSAFGKSTMSRPEFGTPSTPFSSHAVKATPISFGQGVSIFGSRCQNPGLERRGSFVSIDGDDHLQSPSGTGDSQFSNDEFPPTPTKQNSTRGSKDNSLRSNLFGRRASIGPDTFAPPTPEDIPSPKFSKSKSFPRGSTELGAGSKKSLFERSPNPFRSSQEIEPSSPFGRRTSIPTCPSPLLNHSLKSLSAPSPPDGTESISPPAVPTPTLGRSNSPHTPQGSYTPPDASRLSISAQANRRGSISFNASINGGLAFPPATPTAPRDQMFLFGNGQPVAPITGLTKNDVDTSLTARFENVKLLPGDGEFSQVFLVDQPVDDSMTNSPSSFSLTKRWVVKKSKKPYTGLRDRERKMQEVEILRSLRGNEHIIEFTNCWEANHHLYIQTEYCENGNLKTFLSETGDKARLDDFRIWKILLELSSGVKHIHDSGFIHLDLKPANVFIDWEGVLKIGDFGLASTWPAPQGIDGEGDREYIGPEILRGQFDKPADVFALGMIMVEIAGNIILPDNGASWQRLRQGDLSDLPSLTFSSDTTLERDESGDPILDEEAAMIPSHETLLGSDHDDETSQALRKLSPRRHLPATLVEPPRFMVDPEDDGALDRVVQWMISPDPEARPVIEQIFHLDGVQWVEKRRRAGATIYEGNWGPADYVLNCEDDVDMMDTN</sequence>
<organism evidence="8 9">
    <name type="scientific">Neofusicoccum ribis</name>
    <dbReference type="NCBI Taxonomy" id="45134"/>
    <lineage>
        <taxon>Eukaryota</taxon>
        <taxon>Fungi</taxon>
        <taxon>Dikarya</taxon>
        <taxon>Ascomycota</taxon>
        <taxon>Pezizomycotina</taxon>
        <taxon>Dothideomycetes</taxon>
        <taxon>Dothideomycetes incertae sedis</taxon>
        <taxon>Botryosphaeriales</taxon>
        <taxon>Botryosphaeriaceae</taxon>
        <taxon>Neofusicoccum</taxon>
    </lineage>
</organism>
<dbReference type="Gene3D" id="3.30.200.20">
    <property type="entry name" value="Phosphorylase Kinase, domain 1"/>
    <property type="match status" value="1"/>
</dbReference>
<dbReference type="InterPro" id="IPR008271">
    <property type="entry name" value="Ser/Thr_kinase_AS"/>
</dbReference>
<dbReference type="Pfam" id="PF00069">
    <property type="entry name" value="Pkinase"/>
    <property type="match status" value="1"/>
</dbReference>
<feature type="region of interest" description="Disordered" evidence="6">
    <location>
        <begin position="537"/>
        <end position="716"/>
    </location>
</feature>
<evidence type="ECO:0000256" key="1">
    <source>
        <dbReference type="ARBA" id="ARBA00022679"/>
    </source>
</evidence>
<feature type="compositionally biased region" description="Basic and acidic residues" evidence="6">
    <location>
        <begin position="162"/>
        <end position="171"/>
    </location>
</feature>
<dbReference type="EMBL" id="JAJVDC020000022">
    <property type="protein sequence ID" value="KAL1633320.1"/>
    <property type="molecule type" value="Genomic_DNA"/>
</dbReference>
<feature type="region of interest" description="Disordered" evidence="6">
    <location>
        <begin position="208"/>
        <end position="426"/>
    </location>
</feature>
<feature type="compositionally biased region" description="Polar residues" evidence="6">
    <location>
        <begin position="551"/>
        <end position="563"/>
    </location>
</feature>
<evidence type="ECO:0000256" key="6">
    <source>
        <dbReference type="SAM" id="MobiDB-lite"/>
    </source>
</evidence>
<feature type="compositionally biased region" description="Polar residues" evidence="6">
    <location>
        <begin position="697"/>
        <end position="710"/>
    </location>
</feature>
<dbReference type="Proteomes" id="UP001521116">
    <property type="component" value="Unassembled WGS sequence"/>
</dbReference>
<dbReference type="PANTHER" id="PTHR11042:SF196">
    <property type="entry name" value="MITOSIS INHIBITOR PROTEIN KINASE SWE1"/>
    <property type="match status" value="1"/>
</dbReference>
<feature type="compositionally biased region" description="Acidic residues" evidence="6">
    <location>
        <begin position="152"/>
        <end position="161"/>
    </location>
</feature>
<dbReference type="PROSITE" id="PS50011">
    <property type="entry name" value="PROTEIN_KINASE_DOM"/>
    <property type="match status" value="1"/>
</dbReference>
<evidence type="ECO:0000259" key="7">
    <source>
        <dbReference type="PROSITE" id="PS50011"/>
    </source>
</evidence>
<feature type="compositionally biased region" description="Low complexity" evidence="6">
    <location>
        <begin position="610"/>
        <end position="620"/>
    </location>
</feature>
<feature type="region of interest" description="Disordered" evidence="6">
    <location>
        <begin position="474"/>
        <end position="508"/>
    </location>
</feature>
<feature type="compositionally biased region" description="Low complexity" evidence="6">
    <location>
        <begin position="53"/>
        <end position="71"/>
    </location>
</feature>
<dbReference type="InterPro" id="IPR011009">
    <property type="entry name" value="Kinase-like_dom_sf"/>
</dbReference>
<protein>
    <submittedName>
        <fullName evidence="8">Mitosis inhibitor protein kinase swe1</fullName>
    </submittedName>
</protein>
<dbReference type="SUPFAM" id="SSF56112">
    <property type="entry name" value="Protein kinase-like (PK-like)"/>
    <property type="match status" value="1"/>
</dbReference>
<keyword evidence="9" id="KW-1185">Reference proteome</keyword>
<keyword evidence="1" id="KW-0808">Transferase</keyword>
<feature type="compositionally biased region" description="Low complexity" evidence="6">
    <location>
        <begin position="352"/>
        <end position="365"/>
    </location>
</feature>
<comment type="caution">
    <text evidence="8">The sequence shown here is derived from an EMBL/GenBank/DDBJ whole genome shotgun (WGS) entry which is preliminary data.</text>
</comment>
<evidence type="ECO:0000256" key="5">
    <source>
        <dbReference type="ARBA" id="ARBA00037982"/>
    </source>
</evidence>
<evidence type="ECO:0000256" key="4">
    <source>
        <dbReference type="ARBA" id="ARBA00022840"/>
    </source>
</evidence>
<dbReference type="PROSITE" id="PS00108">
    <property type="entry name" value="PROTEIN_KINASE_ST"/>
    <property type="match status" value="1"/>
</dbReference>
<proteinExistence type="inferred from homology"/>
<dbReference type="Gene3D" id="1.10.510.10">
    <property type="entry name" value="Transferase(Phosphotransferase) domain 1"/>
    <property type="match status" value="1"/>
</dbReference>
<comment type="similarity">
    <text evidence="5">Belongs to the protein kinase superfamily. Ser/Thr protein kinase family. GCN2 subfamily.</text>
</comment>